<gene>
    <name evidence="2" type="ORF">SNAT2548_LOCUS3744</name>
</gene>
<feature type="compositionally biased region" description="Pro residues" evidence="1">
    <location>
        <begin position="59"/>
        <end position="72"/>
    </location>
</feature>
<keyword evidence="3" id="KW-1185">Reference proteome</keyword>
<proteinExistence type="predicted"/>
<dbReference type="AlphaFoldDB" id="A0A812IF79"/>
<dbReference type="Proteomes" id="UP000604046">
    <property type="component" value="Unassembled WGS sequence"/>
</dbReference>
<evidence type="ECO:0000313" key="3">
    <source>
        <dbReference type="Proteomes" id="UP000604046"/>
    </source>
</evidence>
<dbReference type="OrthoDB" id="420743at2759"/>
<comment type="caution">
    <text evidence="2">The sequence shown here is derived from an EMBL/GenBank/DDBJ whole genome shotgun (WGS) entry which is preliminary data.</text>
</comment>
<evidence type="ECO:0000256" key="1">
    <source>
        <dbReference type="SAM" id="MobiDB-lite"/>
    </source>
</evidence>
<sequence>MEPRTLMHQPWPDELHFHCSRLTGCKRCSSRREAARARLGTSPRKALDSRLASMSPGPFRRPLPRPCSPPPPPPPPYAPCACATTTETDERPETSEIVEQLLDEFTERIQSFFLALMGFNHPHMERLQAALDQQVKALGRGLMRAMAVKDAFWGLKSAVAESQLWKRLKQCRQRLFDCQKQVQQYAATAAEEASMRQETLEASALVRQQAERARAMATKQLCRGPEAPMGVCFYHWGKLTKTRLSRGLMVQQVHGRNLHAVRACLMQSTFLRWRQASSDAVRERAFGAQHNAAAVAVAAQAQRSKAALHSVVNAAAKQNLPTIWKSLGAWQLLTLRSHRRIWKERAAAAVSWLRHCSRVATVPHSDSG</sequence>
<accession>A0A812IF79</accession>
<organism evidence="2 3">
    <name type="scientific">Symbiodinium natans</name>
    <dbReference type="NCBI Taxonomy" id="878477"/>
    <lineage>
        <taxon>Eukaryota</taxon>
        <taxon>Sar</taxon>
        <taxon>Alveolata</taxon>
        <taxon>Dinophyceae</taxon>
        <taxon>Suessiales</taxon>
        <taxon>Symbiodiniaceae</taxon>
        <taxon>Symbiodinium</taxon>
    </lineage>
</organism>
<name>A0A812IF79_9DINO</name>
<protein>
    <submittedName>
        <fullName evidence="2">Uncharacterized protein</fullName>
    </submittedName>
</protein>
<evidence type="ECO:0000313" key="2">
    <source>
        <dbReference type="EMBL" id="CAE7031039.1"/>
    </source>
</evidence>
<feature type="region of interest" description="Disordered" evidence="1">
    <location>
        <begin position="36"/>
        <end position="72"/>
    </location>
</feature>
<dbReference type="EMBL" id="CAJNDS010000227">
    <property type="protein sequence ID" value="CAE7031039.1"/>
    <property type="molecule type" value="Genomic_DNA"/>
</dbReference>
<reference evidence="2" key="1">
    <citation type="submission" date="2021-02" db="EMBL/GenBank/DDBJ databases">
        <authorList>
            <person name="Dougan E. K."/>
            <person name="Rhodes N."/>
            <person name="Thang M."/>
            <person name="Chan C."/>
        </authorList>
    </citation>
    <scope>NUCLEOTIDE SEQUENCE</scope>
</reference>